<evidence type="ECO:0000256" key="10">
    <source>
        <dbReference type="SAM" id="MobiDB-lite"/>
    </source>
</evidence>
<dbReference type="SUPFAM" id="SSF81321">
    <property type="entry name" value="Family A G protein-coupled receptor-like"/>
    <property type="match status" value="1"/>
</dbReference>
<dbReference type="PANTHER" id="PTHR45822:SF5">
    <property type="entry name" value="FREE FATTY ACID RECEPTOR 2"/>
    <property type="match status" value="1"/>
</dbReference>
<accession>A0ABM1JNW8</accession>
<feature type="transmembrane region" description="Helical" evidence="11">
    <location>
        <begin position="42"/>
        <end position="59"/>
    </location>
</feature>
<dbReference type="RefSeq" id="XP_015263155.1">
    <property type="nucleotide sequence ID" value="XM_015407669.1"/>
</dbReference>
<evidence type="ECO:0000313" key="13">
    <source>
        <dbReference type="Proteomes" id="UP000694871"/>
    </source>
</evidence>
<sequence length="359" mass="40350">MASETSVLAVFIFTFLIGIPSNLLAFYTFLVKLRRKPTPIDVLLLNLTLSDILLLLFLPLKMVEVSSHMTWPLPPSLCPLTSCCFYGSMYLSILSLTSISVDRYLGVAYPIKYKLHRRPVYALVTSIMLWLLGGFHCSIIYIVRYGGSNENLPFPPNSSRCYENFSPEQFRVIFSLRLELCLVFFCLPFIITLFCYVNIIRILNSLSNVQAGRKRRAMGLAVATLLNFTICFAPYNISHIVGFIQNQSPPWRVEGFLLSTLNTSMDPFIFFFSSKAIRQTLSDCWGSVCHKLQAVMPCFKHPTDDDGDEGADAGRFSSSHLQSGLKGDDAQTEVFLDQPAKTHSVRAEGNPQQAPRTAH</sequence>
<dbReference type="Pfam" id="PF00001">
    <property type="entry name" value="7tm_1"/>
    <property type="match status" value="1"/>
</dbReference>
<dbReference type="InterPro" id="IPR013312">
    <property type="entry name" value="GPR40-rel_orph"/>
</dbReference>
<evidence type="ECO:0000259" key="12">
    <source>
        <dbReference type="PROSITE" id="PS50262"/>
    </source>
</evidence>
<dbReference type="PROSITE" id="PS00237">
    <property type="entry name" value="G_PROTEIN_RECEP_F1_1"/>
    <property type="match status" value="1"/>
</dbReference>
<evidence type="ECO:0000256" key="1">
    <source>
        <dbReference type="ARBA" id="ARBA00004651"/>
    </source>
</evidence>
<evidence type="ECO:0000256" key="2">
    <source>
        <dbReference type="ARBA" id="ARBA00022475"/>
    </source>
</evidence>
<feature type="compositionally biased region" description="Polar residues" evidence="10">
    <location>
        <begin position="350"/>
        <end position="359"/>
    </location>
</feature>
<dbReference type="Proteomes" id="UP000694871">
    <property type="component" value="Unplaced"/>
</dbReference>
<dbReference type="InterPro" id="IPR000276">
    <property type="entry name" value="GPCR_Rhodpsn"/>
</dbReference>
<dbReference type="InterPro" id="IPR017452">
    <property type="entry name" value="GPCR_Rhodpsn_7TM"/>
</dbReference>
<dbReference type="PROSITE" id="PS50262">
    <property type="entry name" value="G_PROTEIN_RECEP_F1_2"/>
    <property type="match status" value="1"/>
</dbReference>
<keyword evidence="6 11" id="KW-0472">Membrane</keyword>
<reference evidence="14" key="1">
    <citation type="submission" date="2025-08" db="UniProtKB">
        <authorList>
            <consortium name="RefSeq"/>
        </authorList>
    </citation>
    <scope>IDENTIFICATION</scope>
</reference>
<proteinExistence type="inferred from homology"/>
<feature type="transmembrane region" description="Helical" evidence="11">
    <location>
        <begin position="79"/>
        <end position="99"/>
    </location>
</feature>
<gene>
    <name evidence="14" type="primary">LOC107107371</name>
</gene>
<dbReference type="CDD" id="cd15170">
    <property type="entry name" value="7tmA_FFAR2_FFAR3"/>
    <property type="match status" value="1"/>
</dbReference>
<evidence type="ECO:0000256" key="4">
    <source>
        <dbReference type="ARBA" id="ARBA00022989"/>
    </source>
</evidence>
<feature type="transmembrane region" description="Helical" evidence="11">
    <location>
        <begin position="120"/>
        <end position="143"/>
    </location>
</feature>
<evidence type="ECO:0000256" key="8">
    <source>
        <dbReference type="ARBA" id="ARBA00023224"/>
    </source>
</evidence>
<dbReference type="GeneID" id="107107371"/>
<evidence type="ECO:0000256" key="9">
    <source>
        <dbReference type="RuleBase" id="RU000688"/>
    </source>
</evidence>
<keyword evidence="3 9" id="KW-0812">Transmembrane</keyword>
<protein>
    <submittedName>
        <fullName evidence="14">Free fatty acid receptor 2-like</fullName>
    </submittedName>
</protein>
<feature type="transmembrane region" description="Helical" evidence="11">
    <location>
        <begin position="172"/>
        <end position="197"/>
    </location>
</feature>
<comment type="subcellular location">
    <subcellularLocation>
        <location evidence="1">Cell membrane</location>
        <topology evidence="1">Multi-pass membrane protein</topology>
    </subcellularLocation>
</comment>
<keyword evidence="5 9" id="KW-0297">G-protein coupled receptor</keyword>
<dbReference type="PRINTS" id="PR00237">
    <property type="entry name" value="GPCRRHODOPSN"/>
</dbReference>
<organism evidence="13 14">
    <name type="scientific">Gekko japonicus</name>
    <name type="common">Schlegel's Japanese gecko</name>
    <dbReference type="NCBI Taxonomy" id="146911"/>
    <lineage>
        <taxon>Eukaryota</taxon>
        <taxon>Metazoa</taxon>
        <taxon>Chordata</taxon>
        <taxon>Craniata</taxon>
        <taxon>Vertebrata</taxon>
        <taxon>Euteleostomi</taxon>
        <taxon>Lepidosauria</taxon>
        <taxon>Squamata</taxon>
        <taxon>Bifurcata</taxon>
        <taxon>Gekkota</taxon>
        <taxon>Gekkonidae</taxon>
        <taxon>Gekkoninae</taxon>
        <taxon>Gekko</taxon>
    </lineage>
</organism>
<feature type="domain" description="G-protein coupled receptors family 1 profile" evidence="12">
    <location>
        <begin position="21"/>
        <end position="270"/>
    </location>
</feature>
<keyword evidence="13" id="KW-1185">Reference proteome</keyword>
<evidence type="ECO:0000256" key="5">
    <source>
        <dbReference type="ARBA" id="ARBA00023040"/>
    </source>
</evidence>
<keyword evidence="2" id="KW-1003">Cell membrane</keyword>
<evidence type="ECO:0000256" key="7">
    <source>
        <dbReference type="ARBA" id="ARBA00023170"/>
    </source>
</evidence>
<evidence type="ECO:0000313" key="14">
    <source>
        <dbReference type="RefSeq" id="XP_015263155.1"/>
    </source>
</evidence>
<feature type="transmembrane region" description="Helical" evidence="11">
    <location>
        <begin position="6"/>
        <end position="30"/>
    </location>
</feature>
<evidence type="ECO:0000256" key="11">
    <source>
        <dbReference type="SAM" id="Phobius"/>
    </source>
</evidence>
<dbReference type="Gene3D" id="1.20.1070.10">
    <property type="entry name" value="Rhodopsin 7-helix transmembrane proteins"/>
    <property type="match status" value="1"/>
</dbReference>
<keyword evidence="4 11" id="KW-1133">Transmembrane helix</keyword>
<comment type="similarity">
    <text evidence="9">Belongs to the G-protein coupled receptor 1 family.</text>
</comment>
<dbReference type="PANTHER" id="PTHR45822">
    <property type="entry name" value="FREE FATTY ACID RECEPTOR 2-RELATED"/>
    <property type="match status" value="1"/>
</dbReference>
<dbReference type="PRINTS" id="PR01904">
    <property type="entry name" value="GPR40FAMILY"/>
</dbReference>
<feature type="region of interest" description="Disordered" evidence="10">
    <location>
        <begin position="304"/>
        <end position="359"/>
    </location>
</feature>
<name>A0ABM1JNW8_GEKJA</name>
<evidence type="ECO:0000256" key="3">
    <source>
        <dbReference type="ARBA" id="ARBA00022692"/>
    </source>
</evidence>
<evidence type="ECO:0000256" key="6">
    <source>
        <dbReference type="ARBA" id="ARBA00023136"/>
    </source>
</evidence>
<feature type="transmembrane region" description="Helical" evidence="11">
    <location>
        <begin position="217"/>
        <end position="235"/>
    </location>
</feature>
<keyword evidence="7 9" id="KW-0675">Receptor</keyword>
<keyword evidence="8 9" id="KW-0807">Transducer</keyword>